<organism evidence="2 3">
    <name type="scientific">Candidatus Agrococcus pullicola</name>
    <dbReference type="NCBI Taxonomy" id="2838429"/>
    <lineage>
        <taxon>Bacteria</taxon>
        <taxon>Bacillati</taxon>
        <taxon>Actinomycetota</taxon>
        <taxon>Actinomycetes</taxon>
        <taxon>Micrococcales</taxon>
        <taxon>Microbacteriaceae</taxon>
        <taxon>Agrococcus</taxon>
    </lineage>
</organism>
<proteinExistence type="predicted"/>
<dbReference type="EMBL" id="DXDC01000232">
    <property type="protein sequence ID" value="HIY66187.1"/>
    <property type="molecule type" value="Genomic_DNA"/>
</dbReference>
<reference evidence="2" key="2">
    <citation type="submission" date="2021-04" db="EMBL/GenBank/DDBJ databases">
        <authorList>
            <person name="Gilroy R."/>
        </authorList>
    </citation>
    <scope>NUCLEOTIDE SEQUENCE</scope>
    <source>
        <strain evidence="2">ChiGjej1B1-98</strain>
    </source>
</reference>
<feature type="transmembrane region" description="Helical" evidence="1">
    <location>
        <begin position="20"/>
        <end position="37"/>
    </location>
</feature>
<keyword evidence="1" id="KW-0472">Membrane</keyword>
<reference evidence="2" key="1">
    <citation type="journal article" date="2021" name="PeerJ">
        <title>Extensive microbial diversity within the chicken gut microbiome revealed by metagenomics and culture.</title>
        <authorList>
            <person name="Gilroy R."/>
            <person name="Ravi A."/>
            <person name="Getino M."/>
            <person name="Pursley I."/>
            <person name="Horton D.L."/>
            <person name="Alikhan N.F."/>
            <person name="Baker D."/>
            <person name="Gharbi K."/>
            <person name="Hall N."/>
            <person name="Watson M."/>
            <person name="Adriaenssens E.M."/>
            <person name="Foster-Nyarko E."/>
            <person name="Jarju S."/>
            <person name="Secka A."/>
            <person name="Antonio M."/>
            <person name="Oren A."/>
            <person name="Chaudhuri R.R."/>
            <person name="La Ragione R."/>
            <person name="Hildebrand F."/>
            <person name="Pallen M.J."/>
        </authorList>
    </citation>
    <scope>NUCLEOTIDE SEQUENCE</scope>
    <source>
        <strain evidence="2">ChiGjej1B1-98</strain>
    </source>
</reference>
<gene>
    <name evidence="2" type="ORF">H9830_07920</name>
</gene>
<feature type="transmembrane region" description="Helical" evidence="1">
    <location>
        <begin position="49"/>
        <end position="69"/>
    </location>
</feature>
<evidence type="ECO:0000313" key="2">
    <source>
        <dbReference type="EMBL" id="HIY66187.1"/>
    </source>
</evidence>
<evidence type="ECO:0000256" key="1">
    <source>
        <dbReference type="SAM" id="Phobius"/>
    </source>
</evidence>
<evidence type="ECO:0000313" key="3">
    <source>
        <dbReference type="Proteomes" id="UP000824005"/>
    </source>
</evidence>
<sequence>MRLFTTRRERRRQLRARAVLAVDGIACGAGAVLLAGSRTVSRSVGLGRTARGVGVFALAASSVLMLRAAERQRPDDRDLRHAAAVNAVWVATCGHYAKWAPTRAGRRLAGVTAVADAIAGVMQWRAQKR</sequence>
<name>A0A9D1YUW5_9MICO</name>
<accession>A0A9D1YUW5</accession>
<dbReference type="AlphaFoldDB" id="A0A9D1YUW5"/>
<dbReference type="Proteomes" id="UP000824005">
    <property type="component" value="Unassembled WGS sequence"/>
</dbReference>
<protein>
    <submittedName>
        <fullName evidence="2">Uncharacterized protein</fullName>
    </submittedName>
</protein>
<keyword evidence="1" id="KW-1133">Transmembrane helix</keyword>
<keyword evidence="1" id="KW-0812">Transmembrane</keyword>
<comment type="caution">
    <text evidence="2">The sequence shown here is derived from an EMBL/GenBank/DDBJ whole genome shotgun (WGS) entry which is preliminary data.</text>
</comment>